<dbReference type="Gene3D" id="3.90.550.10">
    <property type="entry name" value="Spore Coat Polysaccharide Biosynthesis Protein SpsA, Chain A"/>
    <property type="match status" value="1"/>
</dbReference>
<dbReference type="InterPro" id="IPR025877">
    <property type="entry name" value="MobA-like_NTP_Trfase"/>
</dbReference>
<sequence>MIGAIILAAGTSQRFGGDKRRALINGKTSVLETTIGNVANLVDSVLVVLRADDSNYKKKLQDQVHLSNVSYFLAPDSALGMAHSLSNAIATQNNLHAAMIILADMPFVTVHSLKALILAYKANRRTHPIVLPTVEGNTGHPVIFDRAYFEEIGKLQGDCGAKPIIKAHQSNVLKIELKDDGVIRDIDTPTDL</sequence>
<gene>
    <name evidence="3" type="ORF">EVA68_06795</name>
</gene>
<dbReference type="GO" id="GO:0016779">
    <property type="term" value="F:nucleotidyltransferase activity"/>
    <property type="evidence" value="ECO:0007669"/>
    <property type="project" value="UniProtKB-ARBA"/>
</dbReference>
<organism evidence="3 4">
    <name type="scientific">OM182 bacterium</name>
    <dbReference type="NCBI Taxonomy" id="2510334"/>
    <lineage>
        <taxon>Bacteria</taxon>
        <taxon>Pseudomonadati</taxon>
        <taxon>Pseudomonadota</taxon>
        <taxon>Gammaproteobacteria</taxon>
        <taxon>OMG group</taxon>
        <taxon>OM182 clade</taxon>
    </lineage>
</organism>
<proteinExistence type="predicted"/>
<dbReference type="InterPro" id="IPR029044">
    <property type="entry name" value="Nucleotide-diphossugar_trans"/>
</dbReference>
<evidence type="ECO:0000313" key="3">
    <source>
        <dbReference type="EMBL" id="RZO75513.1"/>
    </source>
</evidence>
<dbReference type="Pfam" id="PF12804">
    <property type="entry name" value="NTP_transf_3"/>
    <property type="match status" value="1"/>
</dbReference>
<feature type="domain" description="MobA-like NTP transferase" evidence="2">
    <location>
        <begin position="4"/>
        <end position="169"/>
    </location>
</feature>
<evidence type="ECO:0000256" key="1">
    <source>
        <dbReference type="ARBA" id="ARBA00022842"/>
    </source>
</evidence>
<dbReference type="EMBL" id="SHAG01000032">
    <property type="protein sequence ID" value="RZO75513.1"/>
    <property type="molecule type" value="Genomic_DNA"/>
</dbReference>
<evidence type="ECO:0000259" key="2">
    <source>
        <dbReference type="Pfam" id="PF12804"/>
    </source>
</evidence>
<reference evidence="3 4" key="1">
    <citation type="submission" date="2019-02" db="EMBL/GenBank/DDBJ databases">
        <title>Prokaryotic population dynamics and viral predation in marine succession experiment using metagenomics: the confinement effect.</title>
        <authorList>
            <person name="Haro-Moreno J.M."/>
            <person name="Rodriguez-Valera F."/>
            <person name="Lopez-Perez M."/>
        </authorList>
    </citation>
    <scope>NUCLEOTIDE SEQUENCE [LARGE SCALE GENOMIC DNA]</scope>
    <source>
        <strain evidence="3">MED-G157</strain>
    </source>
</reference>
<dbReference type="Proteomes" id="UP000316199">
    <property type="component" value="Unassembled WGS sequence"/>
</dbReference>
<protein>
    <submittedName>
        <fullName evidence="3">Nucleotidyltransferase family protein</fullName>
    </submittedName>
</protein>
<comment type="caution">
    <text evidence="3">The sequence shown here is derived from an EMBL/GenBank/DDBJ whole genome shotgun (WGS) entry which is preliminary data.</text>
</comment>
<evidence type="ECO:0000313" key="4">
    <source>
        <dbReference type="Proteomes" id="UP000316199"/>
    </source>
</evidence>
<keyword evidence="3" id="KW-0808">Transferase</keyword>
<name>A0A520RZ51_9GAMM</name>
<dbReference type="AlphaFoldDB" id="A0A520RZ51"/>
<dbReference type="PANTHER" id="PTHR43777">
    <property type="entry name" value="MOLYBDENUM COFACTOR CYTIDYLYLTRANSFERASE"/>
    <property type="match status" value="1"/>
</dbReference>
<keyword evidence="1" id="KW-0460">Magnesium</keyword>
<dbReference type="CDD" id="cd04182">
    <property type="entry name" value="GT_2_like_f"/>
    <property type="match status" value="1"/>
</dbReference>
<dbReference type="SUPFAM" id="SSF53448">
    <property type="entry name" value="Nucleotide-diphospho-sugar transferases"/>
    <property type="match status" value="1"/>
</dbReference>
<accession>A0A520RZ51</accession>
<dbReference type="PANTHER" id="PTHR43777:SF1">
    <property type="entry name" value="MOLYBDENUM COFACTOR CYTIDYLYLTRANSFERASE"/>
    <property type="match status" value="1"/>
</dbReference>